<keyword evidence="2" id="KW-0614">Plasmid</keyword>
<dbReference type="EMBL" id="LT984809">
    <property type="protein sequence ID" value="SPD48947.1"/>
    <property type="molecule type" value="Genomic_DNA"/>
</dbReference>
<dbReference type="GO" id="GO:0016740">
    <property type="term" value="F:transferase activity"/>
    <property type="evidence" value="ECO:0007669"/>
    <property type="project" value="UniProtKB-KW"/>
</dbReference>
<evidence type="ECO:0000313" key="3">
    <source>
        <dbReference type="Proteomes" id="UP000256952"/>
    </source>
</evidence>
<evidence type="ECO:0000313" key="1">
    <source>
        <dbReference type="EMBL" id="SOZ75523.1"/>
    </source>
</evidence>
<dbReference type="AlphaFoldDB" id="A0A375EEB8"/>
<name>A0A375EEB8_9BURK</name>
<sequence>MRRRKKIANYKYQQFLSHSNHQAFDTITEPGQVTPHSGIYRCEGCGENVVSTHSHPLPPQNHHQHTPAQGRIRWRLIAATH</sequence>
<dbReference type="EMBL" id="OFTH01000059">
    <property type="protein sequence ID" value="SOZ75523.1"/>
    <property type="molecule type" value="Genomic_DNA"/>
</dbReference>
<dbReference type="Proteomes" id="UP000256952">
    <property type="component" value="Unassembled WGS sequence"/>
</dbReference>
<proteinExistence type="predicted"/>
<geneLocation type="plasmid" evidence="2">
    <name>I</name>
</geneLocation>
<reference evidence="1" key="2">
    <citation type="submission" date="2018-01" db="EMBL/GenBank/DDBJ databases">
        <authorList>
            <person name="Clerissi C."/>
        </authorList>
    </citation>
    <scope>NUCLEOTIDE SEQUENCE</scope>
    <source>
        <strain evidence="1">Cupriavidus taiwanensis STM 8556</strain>
    </source>
</reference>
<protein>
    <submittedName>
        <fullName evidence="1">Aminoglycoside 6-N-acetyltransferase</fullName>
    </submittedName>
</protein>
<organism evidence="1 3">
    <name type="scientific">Cupriavidus taiwanensis</name>
    <dbReference type="NCBI Taxonomy" id="164546"/>
    <lineage>
        <taxon>Bacteria</taxon>
        <taxon>Pseudomonadati</taxon>
        <taxon>Pseudomonadota</taxon>
        <taxon>Betaproteobacteria</taxon>
        <taxon>Burkholderiales</taxon>
        <taxon>Burkholderiaceae</taxon>
        <taxon>Cupriavidus</taxon>
    </lineage>
</organism>
<gene>
    <name evidence="2" type="ORF">CBM2612_P0292</name>
    <name evidence="1" type="ORF">CBM2613_U80005</name>
</gene>
<reference evidence="2 3" key="1">
    <citation type="submission" date="2018-01" db="EMBL/GenBank/DDBJ databases">
        <authorList>
            <person name="Gaut B.S."/>
            <person name="Morton B.R."/>
            <person name="Clegg M.T."/>
            <person name="Duvall M.R."/>
        </authorList>
    </citation>
    <scope>NUCLEOTIDE SEQUENCE [LARGE SCALE GENOMIC DNA]</scope>
    <source>
        <strain evidence="2">Cupriavidus taiwanensis STM 8555</strain>
        <plasmid evidence="2">I</plasmid>
    </source>
</reference>
<accession>A0A375EEB8</accession>
<keyword evidence="2" id="KW-0808">Transferase</keyword>
<evidence type="ECO:0000313" key="2">
    <source>
        <dbReference type="EMBL" id="SPD48947.1"/>
    </source>
</evidence>